<dbReference type="Proteomes" id="UP000609346">
    <property type="component" value="Unassembled WGS sequence"/>
</dbReference>
<keyword evidence="1 2" id="KW-0807">Transducer</keyword>
<dbReference type="PANTHER" id="PTHR32089">
    <property type="entry name" value="METHYL-ACCEPTING CHEMOTAXIS PROTEIN MCPB"/>
    <property type="match status" value="1"/>
</dbReference>
<dbReference type="Pfam" id="PF00015">
    <property type="entry name" value="MCPsignal"/>
    <property type="match status" value="1"/>
</dbReference>
<proteinExistence type="predicted"/>
<dbReference type="InterPro" id="IPR004089">
    <property type="entry name" value="MCPsignal_dom"/>
</dbReference>
<keyword evidence="6" id="KW-1185">Reference proteome</keyword>
<feature type="domain" description="Methyl-accepting transducer" evidence="3">
    <location>
        <begin position="7"/>
        <end position="200"/>
    </location>
</feature>
<dbReference type="PROSITE" id="PS50113">
    <property type="entry name" value="PAC"/>
    <property type="match status" value="1"/>
</dbReference>
<feature type="domain" description="PAC" evidence="4">
    <location>
        <begin position="1"/>
        <end position="32"/>
    </location>
</feature>
<evidence type="ECO:0000259" key="4">
    <source>
        <dbReference type="PROSITE" id="PS50113"/>
    </source>
</evidence>
<evidence type="ECO:0000313" key="6">
    <source>
        <dbReference type="Proteomes" id="UP000609346"/>
    </source>
</evidence>
<evidence type="ECO:0000256" key="2">
    <source>
        <dbReference type="PROSITE-ProRule" id="PRU00284"/>
    </source>
</evidence>
<dbReference type="EMBL" id="JACXZA010000004">
    <property type="protein sequence ID" value="MBD3920364.1"/>
    <property type="molecule type" value="Genomic_DNA"/>
</dbReference>
<dbReference type="PROSITE" id="PS50111">
    <property type="entry name" value="CHEMOTAXIS_TRANSDUC_2"/>
    <property type="match status" value="1"/>
</dbReference>
<sequence>MPILDEQNKPSGILKIATDIDEREQAAAHLTEDLLQMSTELLERTQEGMASSREVEEAVDNVVAGSENNTAVLLQLERQSASIRGIVQSIKEVAAQTNLLALNAAIEAAHAKEHGRGFAVVAQEVRKLAAQVEQATREASEYVGAIEARIREVGISTQSSRLVAAESQRRLQHALGEFQGIEEAAHRLDRKANEIKLILK</sequence>
<dbReference type="SMART" id="SM00283">
    <property type="entry name" value="MA"/>
    <property type="match status" value="1"/>
</dbReference>
<evidence type="ECO:0000259" key="3">
    <source>
        <dbReference type="PROSITE" id="PS50111"/>
    </source>
</evidence>
<dbReference type="InterPro" id="IPR000700">
    <property type="entry name" value="PAS-assoc_C"/>
</dbReference>
<comment type="caution">
    <text evidence="5">The sequence shown here is derived from an EMBL/GenBank/DDBJ whole genome shotgun (WGS) entry which is preliminary data.</text>
</comment>
<dbReference type="SUPFAM" id="SSF58104">
    <property type="entry name" value="Methyl-accepting chemotaxis protein (MCP) signaling domain"/>
    <property type="match status" value="1"/>
</dbReference>
<organism evidence="5 6">
    <name type="scientific">Paenibacillus terricola</name>
    <dbReference type="NCBI Taxonomy" id="2763503"/>
    <lineage>
        <taxon>Bacteria</taxon>
        <taxon>Bacillati</taxon>
        <taxon>Bacillota</taxon>
        <taxon>Bacilli</taxon>
        <taxon>Bacillales</taxon>
        <taxon>Paenibacillaceae</taxon>
        <taxon>Paenibacillus</taxon>
    </lineage>
</organism>
<dbReference type="PANTHER" id="PTHR32089:SF112">
    <property type="entry name" value="LYSOZYME-LIKE PROTEIN-RELATED"/>
    <property type="match status" value="1"/>
</dbReference>
<dbReference type="Gene3D" id="1.10.287.950">
    <property type="entry name" value="Methyl-accepting chemotaxis protein"/>
    <property type="match status" value="1"/>
</dbReference>
<gene>
    <name evidence="5" type="ORF">H8B09_16500</name>
</gene>
<accession>A0ABR8MWL3</accession>
<evidence type="ECO:0008006" key="7">
    <source>
        <dbReference type="Google" id="ProtNLM"/>
    </source>
</evidence>
<name>A0ABR8MWL3_9BACL</name>
<evidence type="ECO:0000313" key="5">
    <source>
        <dbReference type="EMBL" id="MBD3920364.1"/>
    </source>
</evidence>
<evidence type="ECO:0000256" key="1">
    <source>
        <dbReference type="ARBA" id="ARBA00023224"/>
    </source>
</evidence>
<protein>
    <recommendedName>
        <fullName evidence="7">Methyl-accepting transducer domain-containing protein</fullName>
    </recommendedName>
</protein>
<reference evidence="5 6" key="1">
    <citation type="submission" date="2020-09" db="EMBL/GenBank/DDBJ databases">
        <title>Paenibacillus sp. strain PR3 16S rRNA gene Genome sequencing and assembly.</title>
        <authorList>
            <person name="Kim J."/>
        </authorList>
    </citation>
    <scope>NUCLEOTIDE SEQUENCE [LARGE SCALE GENOMIC DNA]</scope>
    <source>
        <strain evidence="5 6">PR3</strain>
    </source>
</reference>